<reference evidence="3" key="1">
    <citation type="submission" date="2018-05" db="EMBL/GenBank/DDBJ databases">
        <authorList>
            <person name="Lanie J.A."/>
            <person name="Ng W.-L."/>
            <person name="Kazmierczak K.M."/>
            <person name="Andrzejewski T.M."/>
            <person name="Davidsen T.M."/>
            <person name="Wayne K.J."/>
            <person name="Tettelin H."/>
            <person name="Glass J.I."/>
            <person name="Rusch D."/>
            <person name="Podicherti R."/>
            <person name="Tsui H.-C.T."/>
            <person name="Winkler M.E."/>
        </authorList>
    </citation>
    <scope>NUCLEOTIDE SEQUENCE</scope>
</reference>
<sequence>MKPLTICPGCGRSDNLDKLFCPHCRSQLSRGRAVPEEEAEAIEFGRLQALKRAKKKSYAIRGGLAAVVLIILALMFWNPGNQHFEPTTSLSAQFSDFEWNMYQGGPALSGSRDLNQLAFLNTCLIFDCISNSDSNVGGVVWRYQANGAISSSPAVTKEAVYVSTDDSRILALELETGNPIWEYSAEAPTDSSPAIAGDLLYVALREGRFVALDRNNGTVVWDFQSGEPFFSSPSVHNGIAYIGSGDEKFYAFDALTGQQIWEYEAGSRIANASAVNEDVVAFTTQDNVLHIVDAFNGDLRLDYPIGSSYSAPGMDGKLLFVSDLNGVVRAIDWTKIQYPMEKTARRFRMTMFLWGFEDTPPVMKGFVWKFRNPREVFQNTPTIANGMVYVPSLDGQIYKLSASTGDPQWRYTTEGTISESVSVVGGLMLAGDSTGKVHGVDVETGKKIWEMQLDGRISSTPVVSAEMLFVATQNGSLYAIK</sequence>
<dbReference type="InterPro" id="IPR018391">
    <property type="entry name" value="PQQ_b-propeller_rpt"/>
</dbReference>
<keyword evidence="1" id="KW-0472">Membrane</keyword>
<feature type="domain" description="Pyrrolo-quinoline quinone repeat" evidence="2">
    <location>
        <begin position="171"/>
        <end position="334"/>
    </location>
</feature>
<dbReference type="Gene3D" id="2.130.10.10">
    <property type="entry name" value="YVTN repeat-like/Quinoprotein amine dehydrogenase"/>
    <property type="match status" value="2"/>
</dbReference>
<dbReference type="EMBL" id="UINC01013671">
    <property type="protein sequence ID" value="SVA58906.1"/>
    <property type="molecule type" value="Genomic_DNA"/>
</dbReference>
<dbReference type="InterPro" id="IPR002372">
    <property type="entry name" value="PQQ_rpt_dom"/>
</dbReference>
<dbReference type="Pfam" id="PF13360">
    <property type="entry name" value="PQQ_2"/>
    <property type="match status" value="2"/>
</dbReference>
<gene>
    <name evidence="3" type="ORF">METZ01_LOCUS111760</name>
</gene>
<dbReference type="SMART" id="SM00564">
    <property type="entry name" value="PQQ"/>
    <property type="match status" value="6"/>
</dbReference>
<evidence type="ECO:0000313" key="3">
    <source>
        <dbReference type="EMBL" id="SVA58906.1"/>
    </source>
</evidence>
<protein>
    <recommendedName>
        <fullName evidence="2">Pyrrolo-quinoline quinone repeat domain-containing protein</fullName>
    </recommendedName>
</protein>
<dbReference type="InterPro" id="IPR011047">
    <property type="entry name" value="Quinoprotein_ADH-like_sf"/>
</dbReference>
<accession>A0A381X295</accession>
<dbReference type="PANTHER" id="PTHR34512:SF30">
    <property type="entry name" value="OUTER MEMBRANE PROTEIN ASSEMBLY FACTOR BAMB"/>
    <property type="match status" value="1"/>
</dbReference>
<name>A0A381X295_9ZZZZ</name>
<keyword evidence="1" id="KW-1133">Transmembrane helix</keyword>
<feature type="transmembrane region" description="Helical" evidence="1">
    <location>
        <begin position="58"/>
        <end position="77"/>
    </location>
</feature>
<dbReference type="PANTHER" id="PTHR34512">
    <property type="entry name" value="CELL SURFACE PROTEIN"/>
    <property type="match status" value="1"/>
</dbReference>
<evidence type="ECO:0000259" key="2">
    <source>
        <dbReference type="Pfam" id="PF13360"/>
    </source>
</evidence>
<organism evidence="3">
    <name type="scientific">marine metagenome</name>
    <dbReference type="NCBI Taxonomy" id="408172"/>
    <lineage>
        <taxon>unclassified sequences</taxon>
        <taxon>metagenomes</taxon>
        <taxon>ecological metagenomes</taxon>
    </lineage>
</organism>
<evidence type="ECO:0000256" key="1">
    <source>
        <dbReference type="SAM" id="Phobius"/>
    </source>
</evidence>
<dbReference type="AlphaFoldDB" id="A0A381X295"/>
<keyword evidence="1" id="KW-0812">Transmembrane</keyword>
<proteinExistence type="predicted"/>
<feature type="domain" description="Pyrrolo-quinoline quinone repeat" evidence="2">
    <location>
        <begin position="367"/>
        <end position="480"/>
    </location>
</feature>
<dbReference type="SUPFAM" id="SSF50998">
    <property type="entry name" value="Quinoprotein alcohol dehydrogenase-like"/>
    <property type="match status" value="2"/>
</dbReference>
<dbReference type="InterPro" id="IPR015943">
    <property type="entry name" value="WD40/YVTN_repeat-like_dom_sf"/>
</dbReference>